<dbReference type="EMBL" id="KF433425">
    <property type="protein sequence ID" value="AII97749.1"/>
    <property type="molecule type" value="mRNA"/>
</dbReference>
<evidence type="ECO:0000313" key="2">
    <source>
        <dbReference type="EMBL" id="AII97715.1"/>
    </source>
</evidence>
<evidence type="ECO:0000313" key="5">
    <source>
        <dbReference type="EMBL" id="AII97816.1"/>
    </source>
</evidence>
<dbReference type="EMBL" id="KF433492">
    <property type="protein sequence ID" value="AII97816.1"/>
    <property type="molecule type" value="mRNA"/>
</dbReference>
<dbReference type="EMBL" id="KF433391">
    <property type="protein sequence ID" value="AII97715.1"/>
    <property type="molecule type" value="mRNA"/>
</dbReference>
<dbReference type="EMBL" id="KF433437">
    <property type="protein sequence ID" value="AII97761.1"/>
    <property type="molecule type" value="mRNA"/>
</dbReference>
<dbReference type="EMBL" id="KF433555">
    <property type="protein sequence ID" value="AII97877.1"/>
    <property type="molecule type" value="mRNA"/>
</dbReference>
<evidence type="ECO:0000313" key="7">
    <source>
        <dbReference type="EMBL" id="AII97847.1"/>
    </source>
</evidence>
<accession>A0A076L2B5</accession>
<protein>
    <submittedName>
        <fullName evidence="2">BLTX328</fullName>
    </submittedName>
    <submittedName>
        <fullName evidence="3">BLTX366</fullName>
    </submittedName>
    <submittedName>
        <fullName evidence="4">BLTX381</fullName>
    </submittedName>
    <submittedName>
        <fullName evidence="5">BLTX444</fullName>
    </submittedName>
    <submittedName>
        <fullName evidence="6">BLTX459</fullName>
    </submittedName>
    <submittedName>
        <fullName evidence="7">BLTX476</fullName>
    </submittedName>
    <submittedName>
        <fullName evidence="8">BLTX510</fullName>
    </submittedName>
</protein>
<proteinExistence type="evidence at transcript level"/>
<sequence>MLPPLLLTTDPVCARPDSLETMPPGPSSPPSLEGPDIKVSW</sequence>
<evidence type="ECO:0000313" key="6">
    <source>
        <dbReference type="EMBL" id="AII97831.1"/>
    </source>
</evidence>
<name>A0A076L2B5_NEPPI</name>
<dbReference type="AlphaFoldDB" id="A0A076L2B5"/>
<evidence type="ECO:0000256" key="1">
    <source>
        <dbReference type="SAM" id="MobiDB-lite"/>
    </source>
</evidence>
<dbReference type="EMBL" id="KF433507">
    <property type="protein sequence ID" value="AII97831.1"/>
    <property type="molecule type" value="mRNA"/>
</dbReference>
<feature type="region of interest" description="Disordered" evidence="1">
    <location>
        <begin position="1"/>
        <end position="41"/>
    </location>
</feature>
<evidence type="ECO:0000313" key="4">
    <source>
        <dbReference type="EMBL" id="AII97761.1"/>
    </source>
</evidence>
<organism evidence="3">
    <name type="scientific">Nephila pilipes</name>
    <name type="common">Giant wood spider</name>
    <name type="synonym">Nephila maculata</name>
    <dbReference type="NCBI Taxonomy" id="299642"/>
    <lineage>
        <taxon>Eukaryota</taxon>
        <taxon>Metazoa</taxon>
        <taxon>Ecdysozoa</taxon>
        <taxon>Arthropoda</taxon>
        <taxon>Chelicerata</taxon>
        <taxon>Arachnida</taxon>
        <taxon>Araneae</taxon>
        <taxon>Araneomorphae</taxon>
        <taxon>Entelegynae</taxon>
        <taxon>Araneoidea</taxon>
        <taxon>Nephilidae</taxon>
        <taxon>Nephila</taxon>
    </lineage>
</organism>
<evidence type="ECO:0000313" key="3">
    <source>
        <dbReference type="EMBL" id="AII97749.1"/>
    </source>
</evidence>
<reference evidence="3" key="1">
    <citation type="submission" date="2013-07" db="EMBL/GenBank/DDBJ databases">
        <title>Nephila pilipes venom gland.</title>
        <authorList>
            <person name="Huo L.J."/>
        </authorList>
    </citation>
    <scope>NUCLEOTIDE SEQUENCE</scope>
    <source>
        <tissue evidence="3">Venom gland</tissue>
    </source>
</reference>
<dbReference type="EMBL" id="KF433523">
    <property type="protein sequence ID" value="AII97847.1"/>
    <property type="molecule type" value="mRNA"/>
</dbReference>
<evidence type="ECO:0000313" key="8">
    <source>
        <dbReference type="EMBL" id="AII97877.1"/>
    </source>
</evidence>